<accession>A0A6C0ITE0</accession>
<dbReference type="EMBL" id="MN740258">
    <property type="protein sequence ID" value="QHT96521.1"/>
    <property type="molecule type" value="Genomic_DNA"/>
</dbReference>
<protein>
    <submittedName>
        <fullName evidence="1">Uncharacterized protein</fullName>
    </submittedName>
</protein>
<reference evidence="1" key="1">
    <citation type="journal article" date="2020" name="Nature">
        <title>Giant virus diversity and host interactions through global metagenomics.</title>
        <authorList>
            <person name="Schulz F."/>
            <person name="Roux S."/>
            <person name="Paez-Espino D."/>
            <person name="Jungbluth S."/>
            <person name="Walsh D.A."/>
            <person name="Denef V.J."/>
            <person name="McMahon K.D."/>
            <person name="Konstantinidis K.T."/>
            <person name="Eloe-Fadrosh E.A."/>
            <person name="Kyrpides N.C."/>
            <person name="Woyke T."/>
        </authorList>
    </citation>
    <scope>NUCLEOTIDE SEQUENCE</scope>
    <source>
        <strain evidence="1">GVMAG-M-3300024302-11</strain>
    </source>
</reference>
<proteinExistence type="predicted"/>
<name>A0A6C0ITE0_9ZZZZ</name>
<evidence type="ECO:0000313" key="1">
    <source>
        <dbReference type="EMBL" id="QHT96521.1"/>
    </source>
</evidence>
<sequence length="181" mass="21405">MSDIRNNKARTNKKETSYKQYKNMQYMEILENYLEYPNKNLKFKYTVNGNVESTKFISEEDKADGWTQQFTNSNKFSKFLQTNLHYLPENLWGRTTVFYQDGVVVGYKANDRNINYFVHSADTDEVTKQLFDAIKPRVNINIQLINELLFVFDDKGIESWITIRAKKIVEECLRVQASQQL</sequence>
<dbReference type="AlphaFoldDB" id="A0A6C0ITE0"/>
<organism evidence="1">
    <name type="scientific">viral metagenome</name>
    <dbReference type="NCBI Taxonomy" id="1070528"/>
    <lineage>
        <taxon>unclassified sequences</taxon>
        <taxon>metagenomes</taxon>
        <taxon>organismal metagenomes</taxon>
    </lineage>
</organism>